<gene>
    <name evidence="2" type="ORF">MPSYJ_12540</name>
</gene>
<sequence length="50" mass="5501">MNQPEISDNGTTDPTDDQGSAPQYDEALQLADGGRREAMARLREQFLFSG</sequence>
<dbReference type="EMBL" id="AP022574">
    <property type="protein sequence ID" value="BBX67793.1"/>
    <property type="molecule type" value="Genomic_DNA"/>
</dbReference>
<evidence type="ECO:0000256" key="1">
    <source>
        <dbReference type="SAM" id="MobiDB-lite"/>
    </source>
</evidence>
<dbReference type="KEGG" id="mpsc:MPSYJ_12540"/>
<reference evidence="2 3" key="1">
    <citation type="journal article" date="2019" name="Emerg. Microbes Infect.">
        <title>Comprehensive subspecies identification of 175 nontuberculous mycobacteria species based on 7547 genomic profiles.</title>
        <authorList>
            <person name="Matsumoto Y."/>
            <person name="Kinjo T."/>
            <person name="Motooka D."/>
            <person name="Nabeya D."/>
            <person name="Jung N."/>
            <person name="Uechi K."/>
            <person name="Horii T."/>
            <person name="Iida T."/>
            <person name="Fujita J."/>
            <person name="Nakamura S."/>
        </authorList>
    </citation>
    <scope>NUCLEOTIDE SEQUENCE [LARGE SCALE GENOMIC DNA]</scope>
    <source>
        <strain evidence="2 3">JCM 13323</strain>
    </source>
</reference>
<name>A0A7I7M8G4_9MYCO</name>
<dbReference type="Proteomes" id="UP000466514">
    <property type="component" value="Chromosome"/>
</dbReference>
<evidence type="ECO:0000313" key="2">
    <source>
        <dbReference type="EMBL" id="BBX67793.1"/>
    </source>
</evidence>
<dbReference type="RefSeq" id="WP_163720868.1">
    <property type="nucleotide sequence ID" value="NZ_AP022574.1"/>
</dbReference>
<protein>
    <submittedName>
        <fullName evidence="2">Uncharacterized protein</fullName>
    </submittedName>
</protein>
<keyword evidence="3" id="KW-1185">Reference proteome</keyword>
<feature type="compositionally biased region" description="Polar residues" evidence="1">
    <location>
        <begin position="1"/>
        <end position="21"/>
    </location>
</feature>
<evidence type="ECO:0000313" key="3">
    <source>
        <dbReference type="Proteomes" id="UP000466514"/>
    </source>
</evidence>
<organism evidence="2 3">
    <name type="scientific">Mycolicibacterium psychrotolerans</name>
    <dbReference type="NCBI Taxonomy" id="216929"/>
    <lineage>
        <taxon>Bacteria</taxon>
        <taxon>Bacillati</taxon>
        <taxon>Actinomycetota</taxon>
        <taxon>Actinomycetes</taxon>
        <taxon>Mycobacteriales</taxon>
        <taxon>Mycobacteriaceae</taxon>
        <taxon>Mycolicibacterium</taxon>
    </lineage>
</organism>
<dbReference type="AlphaFoldDB" id="A0A7I7M8G4"/>
<feature type="region of interest" description="Disordered" evidence="1">
    <location>
        <begin position="1"/>
        <end position="24"/>
    </location>
</feature>
<accession>A0A7I7M8G4</accession>
<proteinExistence type="predicted"/>